<evidence type="ECO:0000256" key="1">
    <source>
        <dbReference type="SAM" id="MobiDB-lite"/>
    </source>
</evidence>
<protein>
    <submittedName>
        <fullName evidence="2">Neural-cadherin</fullName>
    </submittedName>
</protein>
<dbReference type="AlphaFoldDB" id="A0A8J4YJT5"/>
<evidence type="ECO:0000313" key="3">
    <source>
        <dbReference type="Proteomes" id="UP000770661"/>
    </source>
</evidence>
<feature type="region of interest" description="Disordered" evidence="1">
    <location>
        <begin position="93"/>
        <end position="129"/>
    </location>
</feature>
<name>A0A8J4YJT5_CHIOP</name>
<dbReference type="EMBL" id="JACEEZ010002700">
    <property type="protein sequence ID" value="KAG0728038.1"/>
    <property type="molecule type" value="Genomic_DNA"/>
</dbReference>
<feature type="region of interest" description="Disordered" evidence="1">
    <location>
        <begin position="1"/>
        <end position="23"/>
    </location>
</feature>
<organism evidence="2 3">
    <name type="scientific">Chionoecetes opilio</name>
    <name type="common">Atlantic snow crab</name>
    <name type="synonym">Cancer opilio</name>
    <dbReference type="NCBI Taxonomy" id="41210"/>
    <lineage>
        <taxon>Eukaryota</taxon>
        <taxon>Metazoa</taxon>
        <taxon>Ecdysozoa</taxon>
        <taxon>Arthropoda</taxon>
        <taxon>Crustacea</taxon>
        <taxon>Multicrustacea</taxon>
        <taxon>Malacostraca</taxon>
        <taxon>Eumalacostraca</taxon>
        <taxon>Eucarida</taxon>
        <taxon>Decapoda</taxon>
        <taxon>Pleocyemata</taxon>
        <taxon>Brachyura</taxon>
        <taxon>Eubrachyura</taxon>
        <taxon>Majoidea</taxon>
        <taxon>Majidae</taxon>
        <taxon>Chionoecetes</taxon>
    </lineage>
</organism>
<gene>
    <name evidence="2" type="primary">CadN_15</name>
    <name evidence="2" type="ORF">GWK47_033305</name>
</gene>
<evidence type="ECO:0000313" key="2">
    <source>
        <dbReference type="EMBL" id="KAG0728038.1"/>
    </source>
</evidence>
<accession>A0A8J4YJT5</accession>
<comment type="caution">
    <text evidence="2">The sequence shown here is derived from an EMBL/GenBank/DDBJ whole genome shotgun (WGS) entry which is preliminary data.</text>
</comment>
<dbReference type="Proteomes" id="UP000770661">
    <property type="component" value="Unassembled WGS sequence"/>
</dbReference>
<reference evidence="2" key="1">
    <citation type="submission" date="2020-07" db="EMBL/GenBank/DDBJ databases">
        <title>The High-quality genome of the commercially important snow crab, Chionoecetes opilio.</title>
        <authorList>
            <person name="Jeong J.-H."/>
            <person name="Ryu S."/>
        </authorList>
    </citation>
    <scope>NUCLEOTIDE SEQUENCE</scope>
    <source>
        <strain evidence="2">MADBK_172401_WGS</strain>
        <tissue evidence="2">Digestive gland</tissue>
    </source>
</reference>
<keyword evidence="3" id="KW-1185">Reference proteome</keyword>
<sequence>MRLRPQHAALATPAGVGSGGRTSRYQRRVRGLQDTLVQADGATQPRSTPLKTLAWPQGVFVNCRGSGALRPEIRRSSMQLDDTIEKFVMKRRSRRRLPDRPSPAAAALQHQRGVVTGSPSPSSTERKAADPYLVFTISPPMRRRGDPGGPVPSTGGPAGLYGSAAFLSVDDGDGDLYNASRVRRDAAAGDGGQEGVLIGGSPGCIDDLRISGRSAPLPPAVNNTPWGQASVFKGVERGCVAPSA</sequence>
<proteinExistence type="predicted"/>